<dbReference type="SUPFAM" id="SSF53448">
    <property type="entry name" value="Nucleotide-diphospho-sugar transferases"/>
    <property type="match status" value="1"/>
</dbReference>
<dbReference type="Proteomes" id="UP000501891">
    <property type="component" value="Chromosome"/>
</dbReference>
<dbReference type="CDD" id="cd00761">
    <property type="entry name" value="Glyco_tranf_GTA_type"/>
    <property type="match status" value="1"/>
</dbReference>
<evidence type="ECO:0000313" key="2">
    <source>
        <dbReference type="Proteomes" id="UP000501891"/>
    </source>
</evidence>
<name>A0A858R5P7_9PROT</name>
<reference evidence="1" key="1">
    <citation type="submission" date="2020-04" db="EMBL/GenBank/DDBJ databases">
        <title>A desert anoxygenic phototrophic bacterium fixes CO2 using RubisCO under aerobic conditions.</title>
        <authorList>
            <person name="Tang K."/>
        </authorList>
    </citation>
    <scope>NUCLEOTIDE SEQUENCE [LARGE SCALE GENOMIC DNA]</scope>
    <source>
        <strain evidence="1">MIMtkB3</strain>
    </source>
</reference>
<dbReference type="KEGG" id="acru:HHL28_04855"/>
<dbReference type="EMBL" id="CP051775">
    <property type="protein sequence ID" value="QJE72513.1"/>
    <property type="molecule type" value="Genomic_DNA"/>
</dbReference>
<protein>
    <submittedName>
        <fullName evidence="1">Glycosyltransferase family 2 protein</fullName>
    </submittedName>
</protein>
<dbReference type="GO" id="GO:0016740">
    <property type="term" value="F:transferase activity"/>
    <property type="evidence" value="ECO:0007669"/>
    <property type="project" value="UniProtKB-KW"/>
</dbReference>
<proteinExistence type="predicted"/>
<evidence type="ECO:0000313" key="1">
    <source>
        <dbReference type="EMBL" id="QJE72513.1"/>
    </source>
</evidence>
<organism evidence="1 2">
    <name type="scientific">Aerophototrophica crusticola</name>
    <dbReference type="NCBI Taxonomy" id="1709002"/>
    <lineage>
        <taxon>Bacteria</taxon>
        <taxon>Pseudomonadati</taxon>
        <taxon>Pseudomonadota</taxon>
        <taxon>Alphaproteobacteria</taxon>
        <taxon>Rhodospirillales</taxon>
        <taxon>Rhodospirillaceae</taxon>
        <taxon>Aerophototrophica</taxon>
    </lineage>
</organism>
<sequence length="346" mass="39655">MPVPLPGDLPTVRSEIRLMIVPVETPVVLIVFNRPDLAARMLETVRLVRPRRLFIIADGPRPGRPGERELCLATRAALSRVDWPCEVVRDEAEENLGLCRRIHGGLTRVFEAVDRAIILEDDCLPHPSFFRYCDELLERYADDPRVGSIAGNNFLNGRARTRDSYHFSIFHHSWGWATWRRAYAQLDMGMSLWPRVRDGGWLIDILGDEEAARFWGARFNNTYEGRLNSWHYRFQLSAWLNGALCAVPNVNLVSNLGFRPDASTTGFRAGFAGAPVAPMRFPLLHPAFIAPDRVSDRETFRNRFLAERSPLYWRLLRSTFYALTGRRDTFTLPQQQGRLVPRHGTE</sequence>
<accession>A0A858R5P7</accession>
<keyword evidence="2" id="KW-1185">Reference proteome</keyword>
<dbReference type="Gene3D" id="3.90.550.10">
    <property type="entry name" value="Spore Coat Polysaccharide Biosynthesis Protein SpsA, Chain A"/>
    <property type="match status" value="1"/>
</dbReference>
<gene>
    <name evidence="1" type="ORF">HHL28_04855</name>
</gene>
<dbReference type="InterPro" id="IPR029044">
    <property type="entry name" value="Nucleotide-diphossugar_trans"/>
</dbReference>
<dbReference type="AlphaFoldDB" id="A0A858R5P7"/>